<evidence type="ECO:0000313" key="2">
    <source>
        <dbReference type="Proteomes" id="UP000024376"/>
    </source>
</evidence>
<sequence length="126" mass="14185">MTGRWSISHPAALAQILDFRTLTKEKPLKHRHVAVAPEKAPQASQVKTARIKRTKAAKRLQENSAVVLPFVMETYDLATVKISNKKVRFYRYIGQTHFSDPLAKVTGWLISLADQPFCITALPLDT</sequence>
<accession>A0A024SG13</accession>
<dbReference type="Proteomes" id="UP000024376">
    <property type="component" value="Unassembled WGS sequence"/>
</dbReference>
<dbReference type="EMBL" id="KI911141">
    <property type="protein sequence ID" value="ETS04520.1"/>
    <property type="molecule type" value="Genomic_DNA"/>
</dbReference>
<dbReference type="HOGENOM" id="CLU_1981878_0_0_1"/>
<name>A0A024SG13_HYPJR</name>
<reference evidence="2" key="1">
    <citation type="journal article" date="2013" name="Ind. Biotechnol.">
        <title>Comparative genomics analysis of Trichoderma reesei strains.</title>
        <authorList>
            <person name="Koike H."/>
            <person name="Aerts A."/>
            <person name="LaButti K."/>
            <person name="Grigoriev I.V."/>
            <person name="Baker S.E."/>
        </authorList>
    </citation>
    <scope>NUCLEOTIDE SEQUENCE [LARGE SCALE GENOMIC DNA]</scope>
    <source>
        <strain evidence="2">ATCC 56765 / BCRC 32924 / NRRL 11460 / Rut C-30</strain>
    </source>
</reference>
<dbReference type="AlphaFoldDB" id="A0A024SG13"/>
<organism evidence="1 2">
    <name type="scientific">Hypocrea jecorina (strain ATCC 56765 / BCRC 32924 / NRRL 11460 / Rut C-30)</name>
    <name type="common">Trichoderma reesei</name>
    <dbReference type="NCBI Taxonomy" id="1344414"/>
    <lineage>
        <taxon>Eukaryota</taxon>
        <taxon>Fungi</taxon>
        <taxon>Dikarya</taxon>
        <taxon>Ascomycota</taxon>
        <taxon>Pezizomycotina</taxon>
        <taxon>Sordariomycetes</taxon>
        <taxon>Hypocreomycetidae</taxon>
        <taxon>Hypocreales</taxon>
        <taxon>Hypocreaceae</taxon>
        <taxon>Trichoderma</taxon>
    </lineage>
</organism>
<dbReference type="KEGG" id="trr:M419DRAFT_33333"/>
<evidence type="ECO:0000313" key="1">
    <source>
        <dbReference type="EMBL" id="ETS04520.1"/>
    </source>
</evidence>
<protein>
    <submittedName>
        <fullName evidence="1">Uncharacterized protein</fullName>
    </submittedName>
</protein>
<gene>
    <name evidence="1" type="ORF">M419DRAFT_33333</name>
</gene>
<proteinExistence type="predicted"/>